<reference evidence="1" key="1">
    <citation type="submission" date="2023-03" db="EMBL/GenBank/DDBJ databases">
        <title>Massive genome expansion in bonnet fungi (Mycena s.s.) driven by repeated elements and novel gene families across ecological guilds.</title>
        <authorList>
            <consortium name="Lawrence Berkeley National Laboratory"/>
            <person name="Harder C.B."/>
            <person name="Miyauchi S."/>
            <person name="Viragh M."/>
            <person name="Kuo A."/>
            <person name="Thoen E."/>
            <person name="Andreopoulos B."/>
            <person name="Lu D."/>
            <person name="Skrede I."/>
            <person name="Drula E."/>
            <person name="Henrissat B."/>
            <person name="Morin E."/>
            <person name="Kohler A."/>
            <person name="Barry K."/>
            <person name="LaButti K."/>
            <person name="Morin E."/>
            <person name="Salamov A."/>
            <person name="Lipzen A."/>
            <person name="Mereny Z."/>
            <person name="Hegedus B."/>
            <person name="Baldrian P."/>
            <person name="Stursova M."/>
            <person name="Weitz H."/>
            <person name="Taylor A."/>
            <person name="Grigoriev I.V."/>
            <person name="Nagy L.G."/>
            <person name="Martin F."/>
            <person name="Kauserud H."/>
        </authorList>
    </citation>
    <scope>NUCLEOTIDE SEQUENCE</scope>
    <source>
        <strain evidence="1">9284</strain>
    </source>
</reference>
<name>A0AAD7FLA1_9AGAR</name>
<keyword evidence="2" id="KW-1185">Reference proteome</keyword>
<sequence>MSTIHPALLPRNISKLPLPLQRVARHAMSQGSWMSTSLKTWFQQLGELRPEENLGLLPALYTLLDPSLIPSPESDTATKVRTSMHSTMMTWAYLESSLLHNPMFPLTATVDLWPRVWAWMEFFSLYSYSDNDPVKAAQLFRLSRNDDLPPGPPLTVPISS</sequence>
<organism evidence="1 2">
    <name type="scientific">Roridomyces roridus</name>
    <dbReference type="NCBI Taxonomy" id="1738132"/>
    <lineage>
        <taxon>Eukaryota</taxon>
        <taxon>Fungi</taxon>
        <taxon>Dikarya</taxon>
        <taxon>Basidiomycota</taxon>
        <taxon>Agaricomycotina</taxon>
        <taxon>Agaricomycetes</taxon>
        <taxon>Agaricomycetidae</taxon>
        <taxon>Agaricales</taxon>
        <taxon>Marasmiineae</taxon>
        <taxon>Mycenaceae</taxon>
        <taxon>Roridomyces</taxon>
    </lineage>
</organism>
<dbReference type="EMBL" id="JARKIF010000012">
    <property type="protein sequence ID" value="KAJ7626187.1"/>
    <property type="molecule type" value="Genomic_DNA"/>
</dbReference>
<protein>
    <submittedName>
        <fullName evidence="1">Uncharacterized protein</fullName>
    </submittedName>
</protein>
<accession>A0AAD7FLA1</accession>
<comment type="caution">
    <text evidence="1">The sequence shown here is derived from an EMBL/GenBank/DDBJ whole genome shotgun (WGS) entry which is preliminary data.</text>
</comment>
<dbReference type="AlphaFoldDB" id="A0AAD7FLA1"/>
<evidence type="ECO:0000313" key="1">
    <source>
        <dbReference type="EMBL" id="KAJ7626187.1"/>
    </source>
</evidence>
<proteinExistence type="predicted"/>
<gene>
    <name evidence="1" type="ORF">FB45DRAFT_1030484</name>
</gene>
<dbReference type="Proteomes" id="UP001221142">
    <property type="component" value="Unassembled WGS sequence"/>
</dbReference>
<evidence type="ECO:0000313" key="2">
    <source>
        <dbReference type="Proteomes" id="UP001221142"/>
    </source>
</evidence>